<evidence type="ECO:0008006" key="4">
    <source>
        <dbReference type="Google" id="ProtNLM"/>
    </source>
</evidence>
<organism evidence="2 3">
    <name type="scientific">Puccinia graminis f. sp. tritici</name>
    <dbReference type="NCBI Taxonomy" id="56615"/>
    <lineage>
        <taxon>Eukaryota</taxon>
        <taxon>Fungi</taxon>
        <taxon>Dikarya</taxon>
        <taxon>Basidiomycota</taxon>
        <taxon>Pucciniomycotina</taxon>
        <taxon>Pucciniomycetes</taxon>
        <taxon>Pucciniales</taxon>
        <taxon>Pucciniaceae</taxon>
        <taxon>Puccinia</taxon>
    </lineage>
</organism>
<keyword evidence="3" id="KW-1185">Reference proteome</keyword>
<dbReference type="Proteomes" id="UP000324748">
    <property type="component" value="Unassembled WGS sequence"/>
</dbReference>
<comment type="caution">
    <text evidence="2">The sequence shown here is derived from an EMBL/GenBank/DDBJ whole genome shotgun (WGS) entry which is preliminary data.</text>
</comment>
<gene>
    <name evidence="2" type="ORF">PGT21_029168</name>
</gene>
<feature type="compositionally biased region" description="Basic and acidic residues" evidence="1">
    <location>
        <begin position="11"/>
        <end position="27"/>
    </location>
</feature>
<evidence type="ECO:0000256" key="1">
    <source>
        <dbReference type="SAM" id="MobiDB-lite"/>
    </source>
</evidence>
<proteinExistence type="predicted"/>
<reference evidence="2 3" key="1">
    <citation type="submission" date="2019-05" db="EMBL/GenBank/DDBJ databases">
        <title>Emergence of the Ug99 lineage of the wheat stem rust pathogen through somatic hybridization.</title>
        <authorList>
            <person name="Li F."/>
            <person name="Upadhyaya N.M."/>
            <person name="Sperschneider J."/>
            <person name="Matny O."/>
            <person name="Nguyen-Phuc H."/>
            <person name="Mago R."/>
            <person name="Raley C."/>
            <person name="Miller M.E."/>
            <person name="Silverstein K.A.T."/>
            <person name="Henningsen E."/>
            <person name="Hirsch C.D."/>
            <person name="Visser B."/>
            <person name="Pretorius Z.A."/>
            <person name="Steffenson B.J."/>
            <person name="Schwessinger B."/>
            <person name="Dodds P.N."/>
            <person name="Figueroa M."/>
        </authorList>
    </citation>
    <scope>NUCLEOTIDE SEQUENCE [LARGE SCALE GENOMIC DNA]</scope>
    <source>
        <strain evidence="2">21-0</strain>
    </source>
</reference>
<evidence type="ECO:0000313" key="3">
    <source>
        <dbReference type="Proteomes" id="UP000324748"/>
    </source>
</evidence>
<accession>A0A5B0NZQ2</accession>
<protein>
    <recommendedName>
        <fullName evidence="4">DUF4219 domain-containing protein</fullName>
    </recommendedName>
</protein>
<evidence type="ECO:0000313" key="2">
    <source>
        <dbReference type="EMBL" id="KAA1094745.1"/>
    </source>
</evidence>
<dbReference type="AlphaFoldDB" id="A0A5B0NZQ2"/>
<dbReference type="EMBL" id="VSWC01000079">
    <property type="protein sequence ID" value="KAA1094745.1"/>
    <property type="molecule type" value="Genomic_DNA"/>
</dbReference>
<feature type="region of interest" description="Disordered" evidence="1">
    <location>
        <begin position="1"/>
        <end position="27"/>
    </location>
</feature>
<name>A0A5B0NZQ2_PUCGR</name>
<sequence>MAPGATAPATRSKDKEGEKEEKEVYNVDKDSVNVPKFNGDNYPIWVQKIQMHLCACELEEFIDSELKEDTEEATKTKAN</sequence>
<dbReference type="OrthoDB" id="10498821at2759"/>